<comment type="caution">
    <text evidence="3">The sequence shown here is derived from an EMBL/GenBank/DDBJ whole genome shotgun (WGS) entry which is preliminary data.</text>
</comment>
<sequence length="134" mass="15904">MVTLKRWLKLYNNLLDDIDILIVEIECKTNEFERWLDGGDLARSQTYLTSLERQAELKGAINDMTEELEKMQAQRDKVVSLINNFKGLDNRILEMRYIQELSLSEIAVATGYSYQHIKNRHSELMRRIEYKYNV</sequence>
<dbReference type="STRING" id="1265861.BCAMP_12336"/>
<feature type="coiled-coil region" evidence="1">
    <location>
        <begin position="54"/>
        <end position="81"/>
    </location>
</feature>
<dbReference type="InterPro" id="IPR013324">
    <property type="entry name" value="RNA_pol_sigma_r3/r4-like"/>
</dbReference>
<evidence type="ECO:0000313" key="3">
    <source>
        <dbReference type="EMBL" id="EUJ34261.1"/>
    </source>
</evidence>
<dbReference type="GO" id="GO:0003700">
    <property type="term" value="F:DNA-binding transcription factor activity"/>
    <property type="evidence" value="ECO:0007669"/>
    <property type="project" value="InterPro"/>
</dbReference>
<feature type="domain" description="RNA polymerase sigma-70 region 4" evidence="2">
    <location>
        <begin position="91"/>
        <end position="127"/>
    </location>
</feature>
<dbReference type="OrthoDB" id="2454082at2"/>
<dbReference type="SUPFAM" id="SSF88659">
    <property type="entry name" value="Sigma3 and sigma4 domains of RNA polymerase sigma factors"/>
    <property type="match status" value="1"/>
</dbReference>
<proteinExistence type="predicted"/>
<dbReference type="AlphaFoldDB" id="W7CEL6"/>
<protein>
    <recommendedName>
        <fullName evidence="2">RNA polymerase sigma-70 region 4 domain-containing protein</fullName>
    </recommendedName>
</protein>
<dbReference type="Gene3D" id="1.20.140.160">
    <property type="match status" value="1"/>
</dbReference>
<accession>W7CEL6</accession>
<keyword evidence="4" id="KW-1185">Reference proteome</keyword>
<organism evidence="3 4">
    <name type="scientific">Brochothrix campestris FSL F6-1037</name>
    <dbReference type="NCBI Taxonomy" id="1265861"/>
    <lineage>
        <taxon>Bacteria</taxon>
        <taxon>Bacillati</taxon>
        <taxon>Bacillota</taxon>
        <taxon>Bacilli</taxon>
        <taxon>Bacillales</taxon>
        <taxon>Listeriaceae</taxon>
        <taxon>Brochothrix</taxon>
    </lineage>
</organism>
<evidence type="ECO:0000259" key="2">
    <source>
        <dbReference type="Pfam" id="PF04545"/>
    </source>
</evidence>
<dbReference type="GO" id="GO:0006352">
    <property type="term" value="P:DNA-templated transcription initiation"/>
    <property type="evidence" value="ECO:0007669"/>
    <property type="project" value="InterPro"/>
</dbReference>
<name>W7CEL6_9LIST</name>
<dbReference type="InterPro" id="IPR007630">
    <property type="entry name" value="RNA_pol_sigma70_r4"/>
</dbReference>
<reference evidence="3 4" key="1">
    <citation type="submission" date="2012-12" db="EMBL/GenBank/DDBJ databases">
        <title>Novel taxa of Listeriaceae from agricultural environments in the United States.</title>
        <authorList>
            <person name="den Bakker H.C."/>
            <person name="Allred A."/>
            <person name="Warchocki S."/>
            <person name="Wright E.M."/>
            <person name="Burrell A."/>
            <person name="Nightingale K.K."/>
            <person name="Kephart D."/>
            <person name="Wiedmann M."/>
        </authorList>
    </citation>
    <scope>NUCLEOTIDE SEQUENCE [LARGE SCALE GENOMIC DNA]</scope>
    <source>
        <strain evidence="3 4">FSL F6-1037</strain>
    </source>
</reference>
<dbReference type="Pfam" id="PF04545">
    <property type="entry name" value="Sigma70_r4"/>
    <property type="match status" value="1"/>
</dbReference>
<evidence type="ECO:0000256" key="1">
    <source>
        <dbReference type="SAM" id="Coils"/>
    </source>
</evidence>
<dbReference type="EMBL" id="AODH01000076">
    <property type="protein sequence ID" value="EUJ34261.1"/>
    <property type="molecule type" value="Genomic_DNA"/>
</dbReference>
<evidence type="ECO:0000313" key="4">
    <source>
        <dbReference type="Proteomes" id="UP000019243"/>
    </source>
</evidence>
<keyword evidence="1" id="KW-0175">Coiled coil</keyword>
<dbReference type="Proteomes" id="UP000019243">
    <property type="component" value="Unassembled WGS sequence"/>
</dbReference>
<dbReference type="RefSeq" id="WP_156921238.1">
    <property type="nucleotide sequence ID" value="NZ_AODH01000076.1"/>
</dbReference>
<gene>
    <name evidence="3" type="ORF">BCAMP_12336</name>
</gene>